<accession>A0A165CBP0</accession>
<protein>
    <recommendedName>
        <fullName evidence="4">F-box domain-containing protein</fullName>
    </recommendedName>
</protein>
<gene>
    <name evidence="2" type="ORF">EXIGLDRAFT_755118</name>
</gene>
<sequence length="201" mass="22186">MPLAPASTHPMSSTSLRLASDRVRAQSASLGLLDKQARELEEARVHALAAFDAARRELDDITAARDQVLEQCRLVANTRELDIRAIHSHAMARLPLELLRAVFIEAAHDADPDLSFVDGECDMERSAVPFILSSVCRGWRKLAHECQAMWTYIAMPPQEGENEQWKQAHLARLRSSLMRSGCAPLDVIVGPPNILSDVVSG</sequence>
<dbReference type="Proteomes" id="UP000077266">
    <property type="component" value="Unassembled WGS sequence"/>
</dbReference>
<evidence type="ECO:0000313" key="3">
    <source>
        <dbReference type="Proteomes" id="UP000077266"/>
    </source>
</evidence>
<keyword evidence="1" id="KW-0175">Coiled coil</keyword>
<name>A0A165CBP0_EXIGL</name>
<organism evidence="2 3">
    <name type="scientific">Exidia glandulosa HHB12029</name>
    <dbReference type="NCBI Taxonomy" id="1314781"/>
    <lineage>
        <taxon>Eukaryota</taxon>
        <taxon>Fungi</taxon>
        <taxon>Dikarya</taxon>
        <taxon>Basidiomycota</taxon>
        <taxon>Agaricomycotina</taxon>
        <taxon>Agaricomycetes</taxon>
        <taxon>Auriculariales</taxon>
        <taxon>Exidiaceae</taxon>
        <taxon>Exidia</taxon>
    </lineage>
</organism>
<dbReference type="EMBL" id="KV426341">
    <property type="protein sequence ID" value="KZV82176.1"/>
    <property type="molecule type" value="Genomic_DNA"/>
</dbReference>
<evidence type="ECO:0000313" key="2">
    <source>
        <dbReference type="EMBL" id="KZV82176.1"/>
    </source>
</evidence>
<dbReference type="OrthoDB" id="3365698at2759"/>
<dbReference type="AlphaFoldDB" id="A0A165CBP0"/>
<dbReference type="InParanoid" id="A0A165CBP0"/>
<proteinExistence type="predicted"/>
<feature type="coiled-coil region" evidence="1">
    <location>
        <begin position="37"/>
        <end position="71"/>
    </location>
</feature>
<keyword evidence="3" id="KW-1185">Reference proteome</keyword>
<reference evidence="2 3" key="1">
    <citation type="journal article" date="2016" name="Mol. Biol. Evol.">
        <title>Comparative Genomics of Early-Diverging Mushroom-Forming Fungi Provides Insights into the Origins of Lignocellulose Decay Capabilities.</title>
        <authorList>
            <person name="Nagy L.G."/>
            <person name="Riley R."/>
            <person name="Tritt A."/>
            <person name="Adam C."/>
            <person name="Daum C."/>
            <person name="Floudas D."/>
            <person name="Sun H."/>
            <person name="Yadav J.S."/>
            <person name="Pangilinan J."/>
            <person name="Larsson K.H."/>
            <person name="Matsuura K."/>
            <person name="Barry K."/>
            <person name="Labutti K."/>
            <person name="Kuo R."/>
            <person name="Ohm R.A."/>
            <person name="Bhattacharya S.S."/>
            <person name="Shirouzu T."/>
            <person name="Yoshinaga Y."/>
            <person name="Martin F.M."/>
            <person name="Grigoriev I.V."/>
            <person name="Hibbett D.S."/>
        </authorList>
    </citation>
    <scope>NUCLEOTIDE SEQUENCE [LARGE SCALE GENOMIC DNA]</scope>
    <source>
        <strain evidence="2 3">HHB12029</strain>
    </source>
</reference>
<evidence type="ECO:0008006" key="4">
    <source>
        <dbReference type="Google" id="ProtNLM"/>
    </source>
</evidence>
<evidence type="ECO:0000256" key="1">
    <source>
        <dbReference type="SAM" id="Coils"/>
    </source>
</evidence>